<reference evidence="2" key="1">
    <citation type="submission" date="2017-09" db="EMBL/GenBank/DDBJ databases">
        <title>Depth-based differentiation of microbial function through sediment-hosted aquifers and enrichment of novel symbionts in the deep terrestrial subsurface.</title>
        <authorList>
            <person name="Probst A.J."/>
            <person name="Ladd B."/>
            <person name="Jarett J.K."/>
            <person name="Geller-Mcgrath D.E."/>
            <person name="Sieber C.M.K."/>
            <person name="Emerson J.B."/>
            <person name="Anantharaman K."/>
            <person name="Thomas B.C."/>
            <person name="Malmstrom R."/>
            <person name="Stieglmeier M."/>
            <person name="Klingl A."/>
            <person name="Woyke T."/>
            <person name="Ryan C.M."/>
            <person name="Banfield J.F."/>
        </authorList>
    </citation>
    <scope>NUCLEOTIDE SEQUENCE [LARGE SCALE GENOMIC DNA]</scope>
</reference>
<dbReference type="AlphaFoldDB" id="A0A2H0THI1"/>
<organism evidence="1 2">
    <name type="scientific">Candidatus Niyogibacteria bacterium CG10_big_fil_rev_8_21_14_0_10_42_19</name>
    <dbReference type="NCBI Taxonomy" id="1974725"/>
    <lineage>
        <taxon>Bacteria</taxon>
        <taxon>Candidatus Niyogiibacteriota</taxon>
    </lineage>
</organism>
<gene>
    <name evidence="1" type="ORF">COU46_02355</name>
</gene>
<comment type="caution">
    <text evidence="1">The sequence shown here is derived from an EMBL/GenBank/DDBJ whole genome shotgun (WGS) entry which is preliminary data.</text>
</comment>
<name>A0A2H0THI1_9BACT</name>
<proteinExistence type="predicted"/>
<evidence type="ECO:0000313" key="2">
    <source>
        <dbReference type="Proteomes" id="UP000229383"/>
    </source>
</evidence>
<protein>
    <recommendedName>
        <fullName evidence="3">PpiC domain-containing protein</fullName>
    </recommendedName>
</protein>
<dbReference type="Proteomes" id="UP000229383">
    <property type="component" value="Unassembled WGS sequence"/>
</dbReference>
<dbReference type="EMBL" id="PFCN01000029">
    <property type="protein sequence ID" value="PIR70275.1"/>
    <property type="molecule type" value="Genomic_DNA"/>
</dbReference>
<evidence type="ECO:0008006" key="3">
    <source>
        <dbReference type="Google" id="ProtNLM"/>
    </source>
</evidence>
<sequence>MDKKNIFRYYKAMKKKIILGILLLALVFLFIYSKGWYVVAKVDKSYLWASEYYQRVGSLEKLKSVSKNDALAEIITKKNILEGMIENSIINAEFSKKDLSEEHAEKIITDALSNKSSTIAEASQKLYGLKLNDFKKLILLPQAKQDILATDMEKNGINFDKWINERSREVSVKIYFLPWMWENGQLVDKSR</sequence>
<accession>A0A2H0THI1</accession>
<evidence type="ECO:0000313" key="1">
    <source>
        <dbReference type="EMBL" id="PIR70275.1"/>
    </source>
</evidence>